<evidence type="ECO:0000313" key="1">
    <source>
        <dbReference type="EMBL" id="OCK87741.1"/>
    </source>
</evidence>
<accession>A0ACC8ENR6</accession>
<protein>
    <submittedName>
        <fullName evidence="1">Uncharacterized protein</fullName>
    </submittedName>
</protein>
<name>A0ACC8ENR6_9PEZI</name>
<organism evidence="1 2">
    <name type="scientific">Cenococcum geophilum 1.58</name>
    <dbReference type="NCBI Taxonomy" id="794803"/>
    <lineage>
        <taxon>Eukaryota</taxon>
        <taxon>Fungi</taxon>
        <taxon>Dikarya</taxon>
        <taxon>Ascomycota</taxon>
        <taxon>Pezizomycotina</taxon>
        <taxon>Dothideomycetes</taxon>
        <taxon>Pleosporomycetidae</taxon>
        <taxon>Gloniales</taxon>
        <taxon>Gloniaceae</taxon>
        <taxon>Cenococcum</taxon>
    </lineage>
</organism>
<evidence type="ECO:0000313" key="2">
    <source>
        <dbReference type="Proteomes" id="UP000250078"/>
    </source>
</evidence>
<sequence length="235" mass="25750">MAEESVRGLDAGYLALPQAPAVHSDSYVRAYGQITPPNDLSPPRDSLRSLDVVKQEVDSSKRKPARPERSQKAPRRRKAASKDDDGSSAAAAPPTKKQRKRRDAAQVEGEPEIEDGAKREMYLEKNRIAAIKCRQKKKTWESELVAQARELSAARACLRPCVTALREEVIALKTELLKHVNCGCTAIHEYLTQSATQMLPLASFECIEGGAGLDRKPSASFHEGFIAATNTLDIG</sequence>
<dbReference type="EMBL" id="KV748255">
    <property type="protein sequence ID" value="OCK87741.1"/>
    <property type="molecule type" value="Genomic_DNA"/>
</dbReference>
<reference evidence="1 2" key="1">
    <citation type="journal article" date="2016" name="Nat. Commun.">
        <title>Ectomycorrhizal ecology is imprinted in the genome of the dominant symbiotic fungus Cenococcum geophilum.</title>
        <authorList>
            <consortium name="DOE Joint Genome Institute"/>
            <person name="Peter M."/>
            <person name="Kohler A."/>
            <person name="Ohm R.A."/>
            <person name="Kuo A."/>
            <person name="Krutzmann J."/>
            <person name="Morin E."/>
            <person name="Arend M."/>
            <person name="Barry K.W."/>
            <person name="Binder M."/>
            <person name="Choi C."/>
            <person name="Clum A."/>
            <person name="Copeland A."/>
            <person name="Grisel N."/>
            <person name="Haridas S."/>
            <person name="Kipfer T."/>
            <person name="LaButti K."/>
            <person name="Lindquist E."/>
            <person name="Lipzen A."/>
            <person name="Maire R."/>
            <person name="Meier B."/>
            <person name="Mihaltcheva S."/>
            <person name="Molinier V."/>
            <person name="Murat C."/>
            <person name="Poggeler S."/>
            <person name="Quandt C.A."/>
            <person name="Sperisen C."/>
            <person name="Tritt A."/>
            <person name="Tisserant E."/>
            <person name="Crous P.W."/>
            <person name="Henrissat B."/>
            <person name="Nehls U."/>
            <person name="Egli S."/>
            <person name="Spatafora J.W."/>
            <person name="Grigoriev I.V."/>
            <person name="Martin F.M."/>
        </authorList>
    </citation>
    <scope>NUCLEOTIDE SEQUENCE [LARGE SCALE GENOMIC DNA]</scope>
    <source>
        <strain evidence="1 2">1.58</strain>
    </source>
</reference>
<proteinExistence type="predicted"/>
<gene>
    <name evidence="1" type="ORF">K441DRAFT_592576</name>
</gene>
<keyword evidence="2" id="KW-1185">Reference proteome</keyword>
<dbReference type="Proteomes" id="UP000250078">
    <property type="component" value="Unassembled WGS sequence"/>
</dbReference>